<keyword evidence="2" id="KW-1185">Reference proteome</keyword>
<organism evidence="1 2">
    <name type="scientific">Pedobacter ureilyticus</name>
    <dbReference type="NCBI Taxonomy" id="1393051"/>
    <lineage>
        <taxon>Bacteria</taxon>
        <taxon>Pseudomonadati</taxon>
        <taxon>Bacteroidota</taxon>
        <taxon>Sphingobacteriia</taxon>
        <taxon>Sphingobacteriales</taxon>
        <taxon>Sphingobacteriaceae</taxon>
        <taxon>Pedobacter</taxon>
    </lineage>
</organism>
<reference evidence="1 2" key="1">
    <citation type="submission" date="2024-12" db="EMBL/GenBank/DDBJ databases">
        <authorList>
            <person name="Hu S."/>
        </authorList>
    </citation>
    <scope>NUCLEOTIDE SEQUENCE [LARGE SCALE GENOMIC DNA]</scope>
    <source>
        <strain evidence="1 2">THG-T11</strain>
    </source>
</reference>
<evidence type="ECO:0000313" key="1">
    <source>
        <dbReference type="EMBL" id="MFN0256783.1"/>
    </source>
</evidence>
<comment type="caution">
    <text evidence="1">The sequence shown here is derived from an EMBL/GenBank/DDBJ whole genome shotgun (WGS) entry which is preliminary data.</text>
</comment>
<dbReference type="EMBL" id="SSHJ02000007">
    <property type="protein sequence ID" value="MFN0256783.1"/>
    <property type="molecule type" value="Genomic_DNA"/>
</dbReference>
<name>A0ABW9J8B2_9SPHI</name>
<dbReference type="Proteomes" id="UP001517247">
    <property type="component" value="Unassembled WGS sequence"/>
</dbReference>
<dbReference type="RefSeq" id="WP_138723863.1">
    <property type="nucleotide sequence ID" value="NZ_SSHJ02000007.1"/>
</dbReference>
<accession>A0ABW9J8B2</accession>
<proteinExistence type="predicted"/>
<gene>
    <name evidence="1" type="ORF">E6A44_014430</name>
</gene>
<protein>
    <recommendedName>
        <fullName evidence="3">N-acetyltransferase domain-containing protein</fullName>
    </recommendedName>
</protein>
<evidence type="ECO:0008006" key="3">
    <source>
        <dbReference type="Google" id="ProtNLM"/>
    </source>
</evidence>
<sequence>MDKVKLIRELNDGWAHLVELQNGQRIIISWEQDDEDRVDFRFYEDNTEDDENECELENQMDGEFTFKNETADDDLRSKSGYKLIYMFSPKEYLRMGIGTYIIKWFLEMCIDCSHIYASDPFDVTIKDGSEVTGTGGFFLSAMQKLDLIQDAYNED</sequence>
<evidence type="ECO:0000313" key="2">
    <source>
        <dbReference type="Proteomes" id="UP001517247"/>
    </source>
</evidence>